<dbReference type="Pfam" id="PF13202">
    <property type="entry name" value="EF-hand_5"/>
    <property type="match status" value="4"/>
</dbReference>
<evidence type="ECO:0000259" key="5">
    <source>
        <dbReference type="PROSITE" id="PS50222"/>
    </source>
</evidence>
<keyword evidence="4" id="KW-0732">Signal</keyword>
<keyword evidence="1" id="KW-0479">Metal-binding</keyword>
<gene>
    <name evidence="6" type="ORF">G0P99_07000</name>
</gene>
<evidence type="ECO:0000256" key="2">
    <source>
        <dbReference type="ARBA" id="ARBA00022737"/>
    </source>
</evidence>
<dbReference type="RefSeq" id="WP_164128672.1">
    <property type="nucleotide sequence ID" value="NZ_JAAGOX010000011.1"/>
</dbReference>
<dbReference type="InterPro" id="IPR018247">
    <property type="entry name" value="EF_Hand_1_Ca_BS"/>
</dbReference>
<dbReference type="GO" id="GO:0005509">
    <property type="term" value="F:calcium ion binding"/>
    <property type="evidence" value="ECO:0007669"/>
    <property type="project" value="InterPro"/>
</dbReference>
<dbReference type="PROSITE" id="PS00018">
    <property type="entry name" value="EF_HAND_1"/>
    <property type="match status" value="2"/>
</dbReference>
<accession>A0A6B2NQ95</accession>
<feature type="domain" description="EF-hand" evidence="5">
    <location>
        <begin position="109"/>
        <end position="144"/>
    </location>
</feature>
<dbReference type="EMBL" id="JAAGOX010000011">
    <property type="protein sequence ID" value="NDW44699.1"/>
    <property type="molecule type" value="Genomic_DNA"/>
</dbReference>
<dbReference type="SUPFAM" id="SSF47473">
    <property type="entry name" value="EF-hand"/>
    <property type="match status" value="1"/>
</dbReference>
<feature type="chain" id="PRO_5025592301" evidence="4">
    <location>
        <begin position="25"/>
        <end position="156"/>
    </location>
</feature>
<dbReference type="AlphaFoldDB" id="A0A6B2NQ95"/>
<keyword evidence="2" id="KW-0677">Repeat</keyword>
<protein>
    <submittedName>
        <fullName evidence="6">Calcium-binding protein</fullName>
    </submittedName>
</protein>
<feature type="compositionally biased region" description="Basic and acidic residues" evidence="3">
    <location>
        <begin position="83"/>
        <end position="98"/>
    </location>
</feature>
<reference evidence="6" key="1">
    <citation type="submission" date="2020-02" db="EMBL/GenBank/DDBJ databases">
        <title>Delineation of the pyrene-degrading pathway in Roseobacter clade bacteria by genomic analysis.</title>
        <authorList>
            <person name="Zhou H."/>
            <person name="Wang H."/>
        </authorList>
    </citation>
    <scope>NUCLEOTIDE SEQUENCE</scope>
    <source>
        <strain evidence="6">PrR005</strain>
    </source>
</reference>
<name>A0A6B2NQ95_9RHOB</name>
<dbReference type="Gene3D" id="1.10.238.10">
    <property type="entry name" value="EF-hand"/>
    <property type="match status" value="2"/>
</dbReference>
<dbReference type="InterPro" id="IPR039647">
    <property type="entry name" value="EF_hand_pair_protein_CML-like"/>
</dbReference>
<feature type="region of interest" description="Disordered" evidence="3">
    <location>
        <begin position="59"/>
        <end position="156"/>
    </location>
</feature>
<feature type="compositionally biased region" description="Basic and acidic residues" evidence="3">
    <location>
        <begin position="141"/>
        <end position="156"/>
    </location>
</feature>
<dbReference type="PANTHER" id="PTHR10891">
    <property type="entry name" value="EF-HAND CALCIUM-BINDING DOMAIN CONTAINING PROTEIN"/>
    <property type="match status" value="1"/>
</dbReference>
<feature type="signal peptide" evidence="4">
    <location>
        <begin position="1"/>
        <end position="24"/>
    </location>
</feature>
<comment type="caution">
    <text evidence="6">The sequence shown here is derived from an EMBL/GenBank/DDBJ whole genome shotgun (WGS) entry which is preliminary data.</text>
</comment>
<organism evidence="6">
    <name type="scientific">Ruegeria sp. PrR005</name>
    <dbReference type="NCBI Taxonomy" id="2706882"/>
    <lineage>
        <taxon>Bacteria</taxon>
        <taxon>Pseudomonadati</taxon>
        <taxon>Pseudomonadota</taxon>
        <taxon>Alphaproteobacteria</taxon>
        <taxon>Rhodobacterales</taxon>
        <taxon>Roseobacteraceae</taxon>
        <taxon>Ruegeria</taxon>
    </lineage>
</organism>
<proteinExistence type="predicted"/>
<dbReference type="SMART" id="SM00054">
    <property type="entry name" value="EFh"/>
    <property type="match status" value="2"/>
</dbReference>
<dbReference type="InterPro" id="IPR002048">
    <property type="entry name" value="EF_hand_dom"/>
</dbReference>
<evidence type="ECO:0000313" key="6">
    <source>
        <dbReference type="EMBL" id="NDW44699.1"/>
    </source>
</evidence>
<evidence type="ECO:0000256" key="3">
    <source>
        <dbReference type="SAM" id="MobiDB-lite"/>
    </source>
</evidence>
<evidence type="ECO:0000256" key="1">
    <source>
        <dbReference type="ARBA" id="ARBA00022723"/>
    </source>
</evidence>
<dbReference type="PROSITE" id="PS50222">
    <property type="entry name" value="EF_HAND_2"/>
    <property type="match status" value="1"/>
</dbReference>
<evidence type="ECO:0000256" key="4">
    <source>
        <dbReference type="SAM" id="SignalP"/>
    </source>
</evidence>
<sequence length="156" mass="17006">MKLAGLVAGFVLVTAAATASTVWAMGPGAGPRHSFSELDVNGDGKITMEEMQGHRAARFSGADTDGNGMLSRSELEAEAQARASEHVTRMLERLDSNKDGQLSQDEMPEPRKNMGRFFGRMDADGDGAISEEEFAQMQQRMSERHGHHGFGEKKKH</sequence>
<dbReference type="InterPro" id="IPR011992">
    <property type="entry name" value="EF-hand-dom_pair"/>
</dbReference>